<reference evidence="1 2" key="1">
    <citation type="submission" date="2019-05" db="EMBL/GenBank/DDBJ databases">
        <title>Another draft genome of Portunus trituberculatus and its Hox gene families provides insights of decapod evolution.</title>
        <authorList>
            <person name="Jeong J.-H."/>
            <person name="Song I."/>
            <person name="Kim S."/>
            <person name="Choi T."/>
            <person name="Kim D."/>
            <person name="Ryu S."/>
            <person name="Kim W."/>
        </authorList>
    </citation>
    <scope>NUCLEOTIDE SEQUENCE [LARGE SCALE GENOMIC DNA]</scope>
    <source>
        <tissue evidence="1">Muscle</tissue>
    </source>
</reference>
<dbReference type="AlphaFoldDB" id="A0A5B7D8K6"/>
<dbReference type="Proteomes" id="UP000324222">
    <property type="component" value="Unassembled WGS sequence"/>
</dbReference>
<proteinExistence type="predicted"/>
<accession>A0A5B7D8K6</accession>
<name>A0A5B7D8K6_PORTR</name>
<protein>
    <submittedName>
        <fullName evidence="1">Uncharacterized protein</fullName>
    </submittedName>
</protein>
<evidence type="ECO:0000313" key="2">
    <source>
        <dbReference type="Proteomes" id="UP000324222"/>
    </source>
</evidence>
<keyword evidence="2" id="KW-1185">Reference proteome</keyword>
<dbReference type="EMBL" id="VSRR010000597">
    <property type="protein sequence ID" value="MPC17536.1"/>
    <property type="molecule type" value="Genomic_DNA"/>
</dbReference>
<evidence type="ECO:0000313" key="1">
    <source>
        <dbReference type="EMBL" id="MPC17536.1"/>
    </source>
</evidence>
<sequence length="107" mass="11731">MNLYEFNVVEAGYNTVFSSGLVPPWYSGTMRALGFEGSPSARIKMQLLLLVCLAVSASCGAVSRPDAKLPRVTPSERRVISWGRRGEAVKFPGMRGAVSDETRSRFM</sequence>
<gene>
    <name evidence="1" type="ORF">E2C01_010395</name>
</gene>
<comment type="caution">
    <text evidence="1">The sequence shown here is derived from an EMBL/GenBank/DDBJ whole genome shotgun (WGS) entry which is preliminary data.</text>
</comment>
<organism evidence="1 2">
    <name type="scientific">Portunus trituberculatus</name>
    <name type="common">Swimming crab</name>
    <name type="synonym">Neptunus trituberculatus</name>
    <dbReference type="NCBI Taxonomy" id="210409"/>
    <lineage>
        <taxon>Eukaryota</taxon>
        <taxon>Metazoa</taxon>
        <taxon>Ecdysozoa</taxon>
        <taxon>Arthropoda</taxon>
        <taxon>Crustacea</taxon>
        <taxon>Multicrustacea</taxon>
        <taxon>Malacostraca</taxon>
        <taxon>Eumalacostraca</taxon>
        <taxon>Eucarida</taxon>
        <taxon>Decapoda</taxon>
        <taxon>Pleocyemata</taxon>
        <taxon>Brachyura</taxon>
        <taxon>Eubrachyura</taxon>
        <taxon>Portunoidea</taxon>
        <taxon>Portunidae</taxon>
        <taxon>Portuninae</taxon>
        <taxon>Portunus</taxon>
    </lineage>
</organism>